<comment type="function">
    <text evidence="7">Required for chromosome condensation and partitioning.</text>
</comment>
<comment type="caution">
    <text evidence="10">The sequence shown here is derived from an EMBL/GenBank/DDBJ whole genome shotgun (WGS) entry which is preliminary data.</text>
</comment>
<dbReference type="SUPFAM" id="SSF52540">
    <property type="entry name" value="P-loop containing nucleoside triphosphate hydrolases"/>
    <property type="match status" value="1"/>
</dbReference>
<keyword evidence="6 7" id="KW-0238">DNA-binding</keyword>
<feature type="coiled-coil region" evidence="7">
    <location>
        <begin position="234"/>
        <end position="387"/>
    </location>
</feature>
<sequence length="1193" mass="131761">MYLKSLELHGFKSFPDKTVLEFGKGLTAVVGPNGSGKSNIGDAVRWVLGEQSSKTLRGGKMEDVIFGGTALRKPVSFASVTLNISNEDRTLEIDSDNVSIMRRLWRNGESEYLINGAQVRLKDVLELFMDTGLGRDGYSIIGQGRVADIVGSKSNERREIFEEAAGISKFRYKKEEAQRKLASAEDNILRLKDILSELEGRVEPLRIQSEKAKKYLELASRRKTLEISVWVYNLEATKAALADLENKLLVSNGEYEMLSNEIDALEDKAQELAAKRRQCDAAADDYRARISALNESNATAAADIAVYNNNIKHYSEQISDIKQRKEQLLKSESETWSAINAKQDEISAIENGKKELSAEVCELETKLAKLTDEADKFSEQMSGFSDQLNKLYIKRSELRFASENAAATAAEAKERSKECESLVGSAEQGLESAEAELSDVVGGMADVEKAISEHQNKLAGFNMLLQKKSEQLKAATAEYNESEVSIGSTVSRRQMLMELEKSMEGFSGSVKSIVSAGRSGRLRGIRGAVAGLISVEPKYSLAIETALGMGLQNIVVDNEECAKAGIRYLKSTNGGRATFLPLTSVKVSDSRSLAVKEKGLEMAGGYVGAASELVSCDDEYKDIVSYLLGRIAIAEDIDLAANIAKKYGYKFKIVTLDGQVINAGGSFTGGSSSRPAGMLSRKNEIDELSRTLEHAEKKNKLLKDRLSSLTAETQKLGFDVEGEKDAVSSAEADKIRFDGEKKRIELVIEQQKARISELKKQREESERTVLEAQKTISDSEKELTDVNGEISRLEELVNSASEKSGQSKNLRAELSNEISDKRLKLVELGKDIEAAQLYISSLKDGMESSKTAAAEYDKKMQELGALLDTEKENIKDRTEGVESAKATITTLEARIKQEIAASIENERLENETRRDQKTRLERREQTSSEVSRLTEKTNSLRADSESVISQLWESYNMTAAEAADDAVKLEDIGEARKNLNELKSKIRALGSVNTDAIDEYKDVSQRYEFLSGQLGDVLKSKSELERLIGDLTKNMRDIFSDSFAKINENFKKTFVELFGGGTGELKLTDPDNVLESGIEINVAPPGKVIKNLSLLSGGEQAFVAIAIYFAILKLRPSPFCILDEIEAALDDVNVTRYAQYLRNFTDTTQFILITHRRGTMEEADVLYGVTMQEKGVSKLLKMDVSDASFTEDN</sequence>
<dbReference type="GO" id="GO:0006260">
    <property type="term" value="P:DNA replication"/>
    <property type="evidence" value="ECO:0007669"/>
    <property type="project" value="UniProtKB-UniRule"/>
</dbReference>
<dbReference type="GO" id="GO:0007062">
    <property type="term" value="P:sister chromatid cohesion"/>
    <property type="evidence" value="ECO:0007669"/>
    <property type="project" value="InterPro"/>
</dbReference>
<dbReference type="Gene3D" id="1.20.1060.20">
    <property type="match status" value="1"/>
</dbReference>
<comment type="similarity">
    <text evidence="7">Belongs to the SMC family.</text>
</comment>
<dbReference type="Gene3D" id="3.40.50.300">
    <property type="entry name" value="P-loop containing nucleotide triphosphate hydrolases"/>
    <property type="match status" value="2"/>
</dbReference>
<dbReference type="NCBIfam" id="TIGR02168">
    <property type="entry name" value="SMC_prok_B"/>
    <property type="match status" value="1"/>
</dbReference>
<evidence type="ECO:0000256" key="2">
    <source>
        <dbReference type="ARBA" id="ARBA00022490"/>
    </source>
</evidence>
<dbReference type="SMART" id="SM00968">
    <property type="entry name" value="SMC_hinge"/>
    <property type="match status" value="1"/>
</dbReference>
<feature type="coiled-coil region" evidence="7">
    <location>
        <begin position="741"/>
        <end position="803"/>
    </location>
</feature>
<comment type="domain">
    <text evidence="7">Contains large globular domains required for ATP hydrolysis at each terminus and a third globular domain forming a flexible hinge near the middle of the molecule. These domains are separated by coiled-coil structures.</text>
</comment>
<dbReference type="GO" id="GO:0016887">
    <property type="term" value="F:ATP hydrolysis activity"/>
    <property type="evidence" value="ECO:0007669"/>
    <property type="project" value="InterPro"/>
</dbReference>
<evidence type="ECO:0000256" key="3">
    <source>
        <dbReference type="ARBA" id="ARBA00022741"/>
    </source>
</evidence>
<organism evidence="10 11">
    <name type="scientific">Candidatus Faeciplasma gallinarum</name>
    <dbReference type="NCBI Taxonomy" id="2840799"/>
    <lineage>
        <taxon>Bacteria</taxon>
        <taxon>Bacillati</taxon>
        <taxon>Bacillota</taxon>
        <taxon>Clostridia</taxon>
        <taxon>Eubacteriales</taxon>
        <taxon>Oscillospiraceae</taxon>
        <taxon>Oscillospiraceae incertae sedis</taxon>
        <taxon>Candidatus Faeciplasma</taxon>
    </lineage>
</organism>
<feature type="binding site" evidence="7">
    <location>
        <begin position="32"/>
        <end position="39"/>
    </location>
    <ligand>
        <name>ATP</name>
        <dbReference type="ChEBI" id="CHEBI:30616"/>
    </ligand>
</feature>
<dbReference type="EMBL" id="DVIR01000024">
    <property type="protein sequence ID" value="HIS24230.1"/>
    <property type="molecule type" value="Genomic_DNA"/>
</dbReference>
<feature type="compositionally biased region" description="Basic and acidic residues" evidence="8">
    <location>
        <begin position="906"/>
        <end position="926"/>
    </location>
</feature>
<evidence type="ECO:0000313" key="10">
    <source>
        <dbReference type="EMBL" id="HIS24230.1"/>
    </source>
</evidence>
<feature type="compositionally biased region" description="Polar residues" evidence="8">
    <location>
        <begin position="927"/>
        <end position="938"/>
    </location>
</feature>
<dbReference type="InterPro" id="IPR036277">
    <property type="entry name" value="SMC_hinge_sf"/>
</dbReference>
<evidence type="ECO:0000313" key="11">
    <source>
        <dbReference type="Proteomes" id="UP000823982"/>
    </source>
</evidence>
<name>A0A9D1EMU3_9FIRM</name>
<dbReference type="PIRSF" id="PIRSF005719">
    <property type="entry name" value="SMC"/>
    <property type="match status" value="1"/>
</dbReference>
<dbReference type="SUPFAM" id="SSF75553">
    <property type="entry name" value="Smc hinge domain"/>
    <property type="match status" value="1"/>
</dbReference>
<dbReference type="InterPro" id="IPR024704">
    <property type="entry name" value="SMC"/>
</dbReference>
<proteinExistence type="inferred from homology"/>
<dbReference type="PANTHER" id="PTHR43977">
    <property type="entry name" value="STRUCTURAL MAINTENANCE OF CHROMOSOMES PROTEIN 3"/>
    <property type="match status" value="1"/>
</dbReference>
<reference evidence="10" key="1">
    <citation type="submission" date="2020-10" db="EMBL/GenBank/DDBJ databases">
        <authorList>
            <person name="Gilroy R."/>
        </authorList>
    </citation>
    <scope>NUCLEOTIDE SEQUENCE</scope>
    <source>
        <strain evidence="10">CHK157-1446</strain>
    </source>
</reference>
<dbReference type="GO" id="GO:0005737">
    <property type="term" value="C:cytoplasm"/>
    <property type="evidence" value="ECO:0007669"/>
    <property type="project" value="UniProtKB-SubCell"/>
</dbReference>
<dbReference type="GO" id="GO:0003677">
    <property type="term" value="F:DNA binding"/>
    <property type="evidence" value="ECO:0007669"/>
    <property type="project" value="UniProtKB-UniRule"/>
</dbReference>
<evidence type="ECO:0000256" key="6">
    <source>
        <dbReference type="ARBA" id="ARBA00023125"/>
    </source>
</evidence>
<dbReference type="AlphaFoldDB" id="A0A9D1EMU3"/>
<evidence type="ECO:0000256" key="1">
    <source>
        <dbReference type="ARBA" id="ARBA00004496"/>
    </source>
</evidence>
<feature type="coiled-coil region" evidence="7">
    <location>
        <begin position="678"/>
        <end position="712"/>
    </location>
</feature>
<accession>A0A9D1EMU3</accession>
<evidence type="ECO:0000256" key="5">
    <source>
        <dbReference type="ARBA" id="ARBA00023054"/>
    </source>
</evidence>
<protein>
    <recommendedName>
        <fullName evidence="7">Chromosome partition protein Smc</fullName>
    </recommendedName>
</protein>
<dbReference type="GO" id="GO:0007059">
    <property type="term" value="P:chromosome segregation"/>
    <property type="evidence" value="ECO:0007669"/>
    <property type="project" value="UniProtKB-UniRule"/>
</dbReference>
<gene>
    <name evidence="7 10" type="primary">smc</name>
    <name evidence="10" type="ORF">IAD01_02365</name>
</gene>
<dbReference type="InterPro" id="IPR011890">
    <property type="entry name" value="SMC_prok"/>
</dbReference>
<dbReference type="Gene3D" id="1.10.287.1490">
    <property type="match status" value="2"/>
</dbReference>
<evidence type="ECO:0000259" key="9">
    <source>
        <dbReference type="SMART" id="SM00968"/>
    </source>
</evidence>
<keyword evidence="4 7" id="KW-0067">ATP-binding</keyword>
<comment type="subcellular location">
    <subcellularLocation>
        <location evidence="1 7">Cytoplasm</location>
    </subcellularLocation>
</comment>
<dbReference type="InterPro" id="IPR027417">
    <property type="entry name" value="P-loop_NTPase"/>
</dbReference>
<keyword evidence="2 7" id="KW-0963">Cytoplasm</keyword>
<reference evidence="10" key="2">
    <citation type="journal article" date="2021" name="PeerJ">
        <title>Extensive microbial diversity within the chicken gut microbiome revealed by metagenomics and culture.</title>
        <authorList>
            <person name="Gilroy R."/>
            <person name="Ravi A."/>
            <person name="Getino M."/>
            <person name="Pursley I."/>
            <person name="Horton D.L."/>
            <person name="Alikhan N.F."/>
            <person name="Baker D."/>
            <person name="Gharbi K."/>
            <person name="Hall N."/>
            <person name="Watson M."/>
            <person name="Adriaenssens E.M."/>
            <person name="Foster-Nyarko E."/>
            <person name="Jarju S."/>
            <person name="Secka A."/>
            <person name="Antonio M."/>
            <person name="Oren A."/>
            <person name="Chaudhuri R.R."/>
            <person name="La Ragione R."/>
            <person name="Hildebrand F."/>
            <person name="Pallen M.J."/>
        </authorList>
    </citation>
    <scope>NUCLEOTIDE SEQUENCE</scope>
    <source>
        <strain evidence="10">CHK157-1446</strain>
    </source>
</reference>
<keyword evidence="5 7" id="KW-0175">Coiled coil</keyword>
<evidence type="ECO:0000256" key="4">
    <source>
        <dbReference type="ARBA" id="ARBA00022840"/>
    </source>
</evidence>
<dbReference type="Proteomes" id="UP000823982">
    <property type="component" value="Unassembled WGS sequence"/>
</dbReference>
<feature type="region of interest" description="Disordered" evidence="8">
    <location>
        <begin position="906"/>
        <end position="938"/>
    </location>
</feature>
<evidence type="ECO:0000256" key="7">
    <source>
        <dbReference type="HAMAP-Rule" id="MF_01894"/>
    </source>
</evidence>
<dbReference type="Pfam" id="PF06470">
    <property type="entry name" value="SMC_hinge"/>
    <property type="match status" value="1"/>
</dbReference>
<dbReference type="InterPro" id="IPR003395">
    <property type="entry name" value="RecF/RecN/SMC_N"/>
</dbReference>
<keyword evidence="3 7" id="KW-0547">Nucleotide-binding</keyword>
<evidence type="ECO:0000256" key="8">
    <source>
        <dbReference type="SAM" id="MobiDB-lite"/>
    </source>
</evidence>
<feature type="domain" description="SMC hinge" evidence="9">
    <location>
        <begin position="523"/>
        <end position="644"/>
    </location>
</feature>
<dbReference type="Gene3D" id="3.30.70.1620">
    <property type="match status" value="1"/>
</dbReference>
<dbReference type="GO" id="GO:0030261">
    <property type="term" value="P:chromosome condensation"/>
    <property type="evidence" value="ECO:0007669"/>
    <property type="project" value="InterPro"/>
</dbReference>
<dbReference type="FunFam" id="3.40.50.300:FF:000901">
    <property type="entry name" value="Chromosome partition protein Smc"/>
    <property type="match status" value="1"/>
</dbReference>
<dbReference type="HAMAP" id="MF_01894">
    <property type="entry name" value="Smc_prok"/>
    <property type="match status" value="1"/>
</dbReference>
<dbReference type="GO" id="GO:0005694">
    <property type="term" value="C:chromosome"/>
    <property type="evidence" value="ECO:0007669"/>
    <property type="project" value="InterPro"/>
</dbReference>
<dbReference type="Pfam" id="PF02463">
    <property type="entry name" value="SMC_N"/>
    <property type="match status" value="1"/>
</dbReference>
<dbReference type="CDD" id="cd03278">
    <property type="entry name" value="ABC_SMC_barmotin"/>
    <property type="match status" value="1"/>
</dbReference>
<feature type="coiled-coil region" evidence="7">
    <location>
        <begin position="167"/>
        <end position="201"/>
    </location>
</feature>
<dbReference type="GO" id="GO:0005524">
    <property type="term" value="F:ATP binding"/>
    <property type="evidence" value="ECO:0007669"/>
    <property type="project" value="UniProtKB-UniRule"/>
</dbReference>
<comment type="subunit">
    <text evidence="7">Homodimer.</text>
</comment>
<dbReference type="InterPro" id="IPR010935">
    <property type="entry name" value="SMC_hinge"/>
</dbReference>